<dbReference type="Pfam" id="PF13515">
    <property type="entry name" value="FUSC_2"/>
    <property type="match status" value="1"/>
</dbReference>
<protein>
    <recommendedName>
        <fullName evidence="6">Integral membrane bound transporter domain-containing protein</fullName>
    </recommendedName>
</protein>
<feature type="transmembrane region" description="Helical" evidence="5">
    <location>
        <begin position="88"/>
        <end position="111"/>
    </location>
</feature>
<feature type="transmembrane region" description="Helical" evidence="5">
    <location>
        <begin position="117"/>
        <end position="147"/>
    </location>
</feature>
<dbReference type="InterPro" id="IPR049453">
    <property type="entry name" value="Memb_transporter_dom"/>
</dbReference>
<evidence type="ECO:0000256" key="3">
    <source>
        <dbReference type="ARBA" id="ARBA00022989"/>
    </source>
</evidence>
<keyword evidence="2 5" id="KW-0812">Transmembrane</keyword>
<accession>A0A810N6I3</accession>
<keyword evidence="8" id="KW-1185">Reference proteome</keyword>
<dbReference type="KEGG" id="pry:Prubr_56110"/>
<evidence type="ECO:0000256" key="2">
    <source>
        <dbReference type="ARBA" id="ARBA00022692"/>
    </source>
</evidence>
<dbReference type="GO" id="GO:0016020">
    <property type="term" value="C:membrane"/>
    <property type="evidence" value="ECO:0007669"/>
    <property type="project" value="UniProtKB-SubCell"/>
</dbReference>
<evidence type="ECO:0000256" key="5">
    <source>
        <dbReference type="SAM" id="Phobius"/>
    </source>
</evidence>
<evidence type="ECO:0000259" key="6">
    <source>
        <dbReference type="Pfam" id="PF13515"/>
    </source>
</evidence>
<feature type="transmembrane region" description="Helical" evidence="5">
    <location>
        <begin position="36"/>
        <end position="58"/>
    </location>
</feature>
<proteinExistence type="predicted"/>
<evidence type="ECO:0000256" key="1">
    <source>
        <dbReference type="ARBA" id="ARBA00004141"/>
    </source>
</evidence>
<gene>
    <name evidence="7" type="ORF">Prubr_56110</name>
</gene>
<keyword evidence="4 5" id="KW-0472">Membrane</keyword>
<dbReference type="EMBL" id="AP023359">
    <property type="protein sequence ID" value="BCJ68590.1"/>
    <property type="molecule type" value="Genomic_DNA"/>
</dbReference>
<dbReference type="RefSeq" id="WP_212817803.1">
    <property type="nucleotide sequence ID" value="NZ_AP023359.1"/>
</dbReference>
<reference evidence="7" key="1">
    <citation type="submission" date="2020-08" db="EMBL/GenBank/DDBJ databases">
        <title>Whole genome shotgun sequence of Polymorphospora rubra NBRC 101157.</title>
        <authorList>
            <person name="Komaki H."/>
            <person name="Tamura T."/>
        </authorList>
    </citation>
    <scope>NUCLEOTIDE SEQUENCE</scope>
    <source>
        <strain evidence="7">NBRC 101157</strain>
    </source>
</reference>
<dbReference type="Proteomes" id="UP000680866">
    <property type="component" value="Chromosome"/>
</dbReference>
<name>A0A810N6I3_9ACTN</name>
<evidence type="ECO:0000313" key="8">
    <source>
        <dbReference type="Proteomes" id="UP000680866"/>
    </source>
</evidence>
<feature type="transmembrane region" description="Helical" evidence="5">
    <location>
        <begin position="159"/>
        <end position="179"/>
    </location>
</feature>
<feature type="domain" description="Integral membrane bound transporter" evidence="6">
    <location>
        <begin position="52"/>
        <end position="172"/>
    </location>
</feature>
<keyword evidence="3 5" id="KW-1133">Transmembrane helix</keyword>
<evidence type="ECO:0000256" key="4">
    <source>
        <dbReference type="ARBA" id="ARBA00023136"/>
    </source>
</evidence>
<feature type="transmembrane region" description="Helical" evidence="5">
    <location>
        <begin position="64"/>
        <end position="81"/>
    </location>
</feature>
<sequence>MPSNPDSSGRRPGVAARLRARAKGSGRNSYRRLQTYLIVGVQAGLAAALSWVVAAQVLGNPEPTFAPAAAVGTIAAALGNRTRRTVELIVGVVLGIAVGDLLILLIGTGAWQTGAVVFLAITAAAVVRGTGALMTQAGGTAVLIATLTPTVADLEIPRTVNALVGGAIGLLVVLVLVPINPLRTVRRVASPTLDLFAREMTDSAEALALGDVKRAERVLERMRVAERELNRLGEVVTAADEVVRYSPVRWHRRRTLGAYRRGVEHMDRAFRNSRGLVRRIGTTLRDNEPVPPDLPAAVEHFGEAVRLLHREFLAGKEPEQARQRALRAVREAGRACREEIGFSGTIVVSQLRTACNDLLRATGVGRNEARSMVRAAAEGQR</sequence>
<comment type="subcellular location">
    <subcellularLocation>
        <location evidence="1">Membrane</location>
        <topology evidence="1">Multi-pass membrane protein</topology>
    </subcellularLocation>
</comment>
<dbReference type="AlphaFoldDB" id="A0A810N6I3"/>
<organism evidence="7 8">
    <name type="scientific">Polymorphospora rubra</name>
    <dbReference type="NCBI Taxonomy" id="338584"/>
    <lineage>
        <taxon>Bacteria</taxon>
        <taxon>Bacillati</taxon>
        <taxon>Actinomycetota</taxon>
        <taxon>Actinomycetes</taxon>
        <taxon>Micromonosporales</taxon>
        <taxon>Micromonosporaceae</taxon>
        <taxon>Polymorphospora</taxon>
    </lineage>
</organism>
<evidence type="ECO:0000313" key="7">
    <source>
        <dbReference type="EMBL" id="BCJ68590.1"/>
    </source>
</evidence>